<evidence type="ECO:0000313" key="12">
    <source>
        <dbReference type="EMBL" id="ESQ51963.1"/>
    </source>
</evidence>
<dbReference type="GO" id="GO:0005516">
    <property type="term" value="F:calmodulin binding"/>
    <property type="evidence" value="ECO:0007669"/>
    <property type="project" value="UniProtKB-KW"/>
</dbReference>
<comment type="subcellular location">
    <subcellularLocation>
        <location evidence="1 9">Membrane</location>
        <topology evidence="1 9">Multi-pass membrane protein</topology>
    </subcellularLocation>
</comment>
<keyword evidence="13" id="KW-1185">Reference proteome</keyword>
<dbReference type="InterPro" id="IPR004326">
    <property type="entry name" value="Mlo"/>
</dbReference>
<evidence type="ECO:0000256" key="9">
    <source>
        <dbReference type="RuleBase" id="RU280816"/>
    </source>
</evidence>
<name>V4MHC0_EUTSA</name>
<dbReference type="EMBL" id="KI517385">
    <property type="protein sequence ID" value="ESQ51963.1"/>
    <property type="molecule type" value="Genomic_DNA"/>
</dbReference>
<keyword evidence="6 9" id="KW-1133">Transmembrane helix</keyword>
<dbReference type="AlphaFoldDB" id="V4MHC0"/>
<evidence type="ECO:0000256" key="3">
    <source>
        <dbReference type="ARBA" id="ARBA00022692"/>
    </source>
</evidence>
<dbReference type="Gramene" id="ESQ51963">
    <property type="protein sequence ID" value="ESQ51963"/>
    <property type="gene ID" value="EUTSA_v10016533mg"/>
</dbReference>
<evidence type="ECO:0000256" key="4">
    <source>
        <dbReference type="ARBA" id="ARBA00022821"/>
    </source>
</evidence>
<evidence type="ECO:0000313" key="13">
    <source>
        <dbReference type="Proteomes" id="UP000030689"/>
    </source>
</evidence>
<feature type="transmembrane region" description="Helical" evidence="11">
    <location>
        <begin position="67"/>
        <end position="88"/>
    </location>
</feature>
<dbReference type="Pfam" id="PF03094">
    <property type="entry name" value="Mlo"/>
    <property type="match status" value="1"/>
</dbReference>
<dbReference type="PANTHER" id="PTHR31942:SF53">
    <property type="entry name" value="MLO-LIKE PROTEIN 5-RELATED"/>
    <property type="match status" value="1"/>
</dbReference>
<dbReference type="OMA" id="ELMIHKI"/>
<sequence>MGGGGGGGGNIAAEGPRELDQTPTWAVSTVCGVIILISIVLELMIHKIGELFEKRKKKALYEALQKIKNELMVLGFISLLLTFGQNYIASMCVPSRYGHAMSFCGPYDGPSGDAKKPKTTDHIQRHLLSFQRRVLADAAPAQCKKGYVPLISLNALHQVHIFIFFLAVFHVIYSAITMMLGRAKIRGWKVWEEEVINDHEMMNDPSRFRLTHETSFVREHVNPWAKNRFSFYIMCFFRQMLRSVRKSDYLTMRHGFISVHLAPGMKFNFQKYIKRSLEDDFKVVVGIRPELWAFVMLFLLFDVHGWYVTAVITMIPPLLTLAIGTKLQAIISDMALEIQERHAVIQGMPLVNVSDRHFWLSRPALVLHIIHFILFQNAFEITYFFWIWYEFGLRSCFHHHFALIIIRVALGVGVQFLCSYITLPLYALVTQMGSTMKRSVFDEQTSKALKQWHKNAKKKSENSGQMQSPLPNLRPRTGGDIESAPANITASVDVKERDQNRKPGDLLSGP</sequence>
<dbReference type="GO" id="GO:0010183">
    <property type="term" value="P:pollen tube guidance"/>
    <property type="evidence" value="ECO:0007669"/>
    <property type="project" value="EnsemblPlants"/>
</dbReference>
<dbReference type="eggNOG" id="ENOG502QPZ5">
    <property type="taxonomic scope" value="Eukaryota"/>
</dbReference>
<dbReference type="GO" id="GO:0005886">
    <property type="term" value="C:plasma membrane"/>
    <property type="evidence" value="ECO:0007669"/>
    <property type="project" value="EnsemblPlants"/>
</dbReference>
<keyword evidence="5 9" id="KW-0112">Calmodulin-binding</keyword>
<evidence type="ECO:0000256" key="1">
    <source>
        <dbReference type="ARBA" id="ARBA00004141"/>
    </source>
</evidence>
<reference evidence="12 13" key="1">
    <citation type="journal article" date="2013" name="Front. Plant Sci.">
        <title>The Reference Genome of the Halophytic Plant Eutrema salsugineum.</title>
        <authorList>
            <person name="Yang R."/>
            <person name="Jarvis D.E."/>
            <person name="Chen H."/>
            <person name="Beilstein M.A."/>
            <person name="Grimwood J."/>
            <person name="Jenkins J."/>
            <person name="Shu S."/>
            <person name="Prochnik S."/>
            <person name="Xin M."/>
            <person name="Ma C."/>
            <person name="Schmutz J."/>
            <person name="Wing R.A."/>
            <person name="Mitchell-Olds T."/>
            <person name="Schumaker K.S."/>
            <person name="Wang X."/>
        </authorList>
    </citation>
    <scope>NUCLEOTIDE SEQUENCE [LARGE SCALE GENOMIC DNA]</scope>
</reference>
<dbReference type="OrthoDB" id="1388414at2759"/>
<evidence type="ECO:0000256" key="5">
    <source>
        <dbReference type="ARBA" id="ARBA00022860"/>
    </source>
</evidence>
<dbReference type="GO" id="GO:0006952">
    <property type="term" value="P:defense response"/>
    <property type="evidence" value="ECO:0007669"/>
    <property type="project" value="UniProtKB-KW"/>
</dbReference>
<keyword evidence="3 9" id="KW-0812">Transmembrane</keyword>
<organism evidence="12 13">
    <name type="scientific">Eutrema salsugineum</name>
    <name type="common">Saltwater cress</name>
    <name type="synonym">Sisymbrium salsugineum</name>
    <dbReference type="NCBI Taxonomy" id="72664"/>
    <lineage>
        <taxon>Eukaryota</taxon>
        <taxon>Viridiplantae</taxon>
        <taxon>Streptophyta</taxon>
        <taxon>Embryophyta</taxon>
        <taxon>Tracheophyta</taxon>
        <taxon>Spermatophyta</taxon>
        <taxon>Magnoliopsida</taxon>
        <taxon>eudicotyledons</taxon>
        <taxon>Gunneridae</taxon>
        <taxon>Pentapetalae</taxon>
        <taxon>rosids</taxon>
        <taxon>malvids</taxon>
        <taxon>Brassicales</taxon>
        <taxon>Brassicaceae</taxon>
        <taxon>Eutremeae</taxon>
        <taxon>Eutrema</taxon>
    </lineage>
</organism>
<proteinExistence type="inferred from homology"/>
<dbReference type="KEGG" id="eus:EUTSA_v10016533mg"/>
<evidence type="ECO:0000256" key="10">
    <source>
        <dbReference type="SAM" id="MobiDB-lite"/>
    </source>
</evidence>
<evidence type="ECO:0000256" key="2">
    <source>
        <dbReference type="ARBA" id="ARBA00006574"/>
    </source>
</evidence>
<dbReference type="STRING" id="72664.V4MHC0"/>
<evidence type="ECO:0000256" key="8">
    <source>
        <dbReference type="ARBA" id="ARBA00023265"/>
    </source>
</evidence>
<feature type="transmembrane region" description="Helical" evidence="11">
    <location>
        <begin position="25"/>
        <end position="46"/>
    </location>
</feature>
<dbReference type="PANTHER" id="PTHR31942">
    <property type="entry name" value="MLO-LIKE PROTEIN 1"/>
    <property type="match status" value="1"/>
</dbReference>
<comment type="domain">
    <text evidence="9">The C-terminus contains a calmodulin-binding domain, which binds calmodulin in a calcium-dependent fashion.</text>
</comment>
<keyword evidence="8 9" id="KW-0568">Pathogenesis-related protein</keyword>
<dbReference type="Proteomes" id="UP000030689">
    <property type="component" value="Unassembled WGS sequence"/>
</dbReference>
<comment type="similarity">
    <text evidence="2 9">Belongs to the MLO family.</text>
</comment>
<evidence type="ECO:0000256" key="6">
    <source>
        <dbReference type="ARBA" id="ARBA00022989"/>
    </source>
</evidence>
<feature type="transmembrane region" description="Helical" evidence="11">
    <location>
        <begin position="401"/>
        <end position="429"/>
    </location>
</feature>
<feature type="transmembrane region" description="Helical" evidence="11">
    <location>
        <begin position="159"/>
        <end position="180"/>
    </location>
</feature>
<evidence type="ECO:0000256" key="7">
    <source>
        <dbReference type="ARBA" id="ARBA00023136"/>
    </source>
</evidence>
<comment type="function">
    <text evidence="9">May be involved in modulation of pathogen defense and leaf cell death.</text>
</comment>
<feature type="compositionally biased region" description="Basic and acidic residues" evidence="10">
    <location>
        <begin position="493"/>
        <end position="504"/>
    </location>
</feature>
<evidence type="ECO:0000256" key="11">
    <source>
        <dbReference type="SAM" id="Phobius"/>
    </source>
</evidence>
<keyword evidence="7 9" id="KW-0472">Membrane</keyword>
<keyword evidence="4 9" id="KW-0611">Plant defense</keyword>
<gene>
    <name evidence="9" type="primary">MLO</name>
    <name evidence="12" type="ORF">EUTSA_v10016533mg</name>
</gene>
<feature type="region of interest" description="Disordered" evidence="10">
    <location>
        <begin position="455"/>
        <end position="510"/>
    </location>
</feature>
<dbReference type="GO" id="GO:0072659">
    <property type="term" value="P:protein localization to plasma membrane"/>
    <property type="evidence" value="ECO:0007669"/>
    <property type="project" value="EnsemblPlants"/>
</dbReference>
<accession>V4MHC0</accession>
<protein>
    <recommendedName>
        <fullName evidence="9">MLO-like protein</fullName>
    </recommendedName>
</protein>
<feature type="transmembrane region" description="Helical" evidence="11">
    <location>
        <begin position="365"/>
        <end position="389"/>
    </location>
</feature>